<proteinExistence type="predicted"/>
<evidence type="ECO:0000313" key="1">
    <source>
        <dbReference type="EMBL" id="CAB4241095.1"/>
    </source>
</evidence>
<dbReference type="EMBL" id="LR797818">
    <property type="protein sequence ID" value="CAB4241095.1"/>
    <property type="molecule type" value="Genomic_DNA"/>
</dbReference>
<name>A0A6J5T8K5_9CAUD</name>
<accession>A0A6J5T8K5</accession>
<protein>
    <submittedName>
        <fullName evidence="1">Uncharacterized protein</fullName>
    </submittedName>
</protein>
<organism evidence="1">
    <name type="scientific">uncultured Caudovirales phage</name>
    <dbReference type="NCBI Taxonomy" id="2100421"/>
    <lineage>
        <taxon>Viruses</taxon>
        <taxon>Duplodnaviria</taxon>
        <taxon>Heunggongvirae</taxon>
        <taxon>Uroviricota</taxon>
        <taxon>Caudoviricetes</taxon>
        <taxon>Peduoviridae</taxon>
        <taxon>Maltschvirus</taxon>
        <taxon>Maltschvirus maltsch</taxon>
    </lineage>
</organism>
<sequence length="97" mass="10889">MTDYALKFLDEAESIAILYHKEGIIEASEGVEADAGHDVANYQNIDVLGTLYIQSGTLEEPIQTALGGWHVNVRQEGECPELEKYIVYPKHPKRTWA</sequence>
<reference evidence="1" key="1">
    <citation type="submission" date="2020-05" db="EMBL/GenBank/DDBJ databases">
        <authorList>
            <person name="Chiriac C."/>
            <person name="Salcher M."/>
            <person name="Ghai R."/>
            <person name="Kavagutti S V."/>
        </authorList>
    </citation>
    <scope>NUCLEOTIDE SEQUENCE</scope>
</reference>
<gene>
    <name evidence="1" type="ORF">UFOVP22_60</name>
</gene>